<dbReference type="OrthoDB" id="9768524at2"/>
<gene>
    <name evidence="2" type="ORF">MAMT_01467</name>
</gene>
<organism evidence="2 3">
    <name type="scientific">Methylacidimicrobium tartarophylax</name>
    <dbReference type="NCBI Taxonomy" id="1041768"/>
    <lineage>
        <taxon>Bacteria</taxon>
        <taxon>Pseudomonadati</taxon>
        <taxon>Verrucomicrobiota</taxon>
        <taxon>Methylacidimicrobium</taxon>
    </lineage>
</organism>
<dbReference type="EMBL" id="CABFVA020000077">
    <property type="protein sequence ID" value="VVM06937.1"/>
    <property type="molecule type" value="Genomic_DNA"/>
</dbReference>
<feature type="domain" description="DUF4340" evidence="1">
    <location>
        <begin position="70"/>
        <end position="207"/>
    </location>
</feature>
<dbReference type="Pfam" id="PF14238">
    <property type="entry name" value="DUF4340"/>
    <property type="match status" value="2"/>
</dbReference>
<evidence type="ECO:0000313" key="2">
    <source>
        <dbReference type="EMBL" id="VVM06937.1"/>
    </source>
</evidence>
<dbReference type="AlphaFoldDB" id="A0A5E6MLK0"/>
<dbReference type="RefSeq" id="WP_142660307.1">
    <property type="nucleotide sequence ID" value="NZ_CABFVA020000077.1"/>
</dbReference>
<evidence type="ECO:0000313" key="3">
    <source>
        <dbReference type="Proteomes" id="UP000334923"/>
    </source>
</evidence>
<protein>
    <recommendedName>
        <fullName evidence="1">DUF4340 domain-containing protein</fullName>
    </recommendedName>
</protein>
<reference evidence="2 3" key="1">
    <citation type="submission" date="2019-09" db="EMBL/GenBank/DDBJ databases">
        <authorList>
            <person name="Cremers G."/>
        </authorList>
    </citation>
    <scope>NUCLEOTIDE SEQUENCE [LARGE SCALE GENOMIC DNA]</scope>
    <source>
        <strain evidence="2">4A</strain>
    </source>
</reference>
<name>A0A5E6MLK0_9BACT</name>
<dbReference type="Proteomes" id="UP000334923">
    <property type="component" value="Unassembled WGS sequence"/>
</dbReference>
<accession>A0A5E6MLK0</accession>
<proteinExistence type="predicted"/>
<feature type="domain" description="DUF4340" evidence="1">
    <location>
        <begin position="214"/>
        <end position="387"/>
    </location>
</feature>
<sequence length="600" mass="66332">MKQFRSGLLLLLVALVLFGYITLVDRGKQSTEEQHRTEKQIFRFKSQDVNWLRIAAPDHSVTLEKKDNHWWIASPIRAEADDSAVERLLTEIEFLESERTIPAKEVGSAELLKQWGLAAPSLTVEFREGKETRGLSIGRKTAVRDLLYARAAQNPDAPVYLVNSAVADRLNKNVDDLRNRVVFGFDSLFVQRCGVEQAGSTPLSVEVVRQGTKWQLLKPLTARADATKVDEWLSSLTTLRVRKFVSDDGAALNQYGLASPSDQIWVDQKGEKPMEERLLIGSPVPGAPSDVYAKKLSGNAVFTLPAAMVQQMARGFFQNVRDRHVVPSFSVSEVVRLQVEQNGKSIGYAKRSQGWSVDGDGYKGIVDPERVEAFLRSLRALETQAFVQDVPSDLRAFGLNHPEGKVLIQTVEAGGSSPTPVELLIGRSEKDGTYVKNSSEPFIYRIASQWLQDLPKEAWQWKNREVLQLQPKDVQEVRLAFSSSSVTIRISPDGRILLNGAEGAAAPQAKAVVSRLWQLRAVRWIGPVRPEYGLSKPEATIVIQQASRAMTIRIGALLPDGGRAAQVEGDSLAFEFSAAEFQALGELARAGLKPTTPGRS</sequence>
<keyword evidence="3" id="KW-1185">Reference proteome</keyword>
<dbReference type="InterPro" id="IPR025641">
    <property type="entry name" value="DUF4340"/>
</dbReference>
<evidence type="ECO:0000259" key="1">
    <source>
        <dbReference type="Pfam" id="PF14238"/>
    </source>
</evidence>